<name>A0A852T3C8_9MICO</name>
<evidence type="ECO:0000313" key="4">
    <source>
        <dbReference type="Proteomes" id="UP000589620"/>
    </source>
</evidence>
<dbReference type="Proteomes" id="UP000589620">
    <property type="component" value="Unassembled WGS sequence"/>
</dbReference>
<protein>
    <submittedName>
        <fullName evidence="3">Pimeloyl-ACP methyl ester carboxylesterase</fullName>
    </submittedName>
</protein>
<dbReference type="InterPro" id="IPR000073">
    <property type="entry name" value="AB_hydrolase_1"/>
</dbReference>
<keyword evidence="1" id="KW-0378">Hydrolase</keyword>
<dbReference type="Pfam" id="PF00561">
    <property type="entry name" value="Abhydrolase_1"/>
    <property type="match status" value="1"/>
</dbReference>
<dbReference type="InterPro" id="IPR000639">
    <property type="entry name" value="Epox_hydrolase-like"/>
</dbReference>
<dbReference type="PANTHER" id="PTHR43329">
    <property type="entry name" value="EPOXIDE HYDROLASE"/>
    <property type="match status" value="1"/>
</dbReference>
<dbReference type="PRINTS" id="PR00412">
    <property type="entry name" value="EPOXHYDRLASE"/>
</dbReference>
<dbReference type="GO" id="GO:0016787">
    <property type="term" value="F:hydrolase activity"/>
    <property type="evidence" value="ECO:0007669"/>
    <property type="project" value="UniProtKB-KW"/>
</dbReference>
<keyword evidence="4" id="KW-1185">Reference proteome</keyword>
<accession>A0A852T3C8</accession>
<dbReference type="InterPro" id="IPR029058">
    <property type="entry name" value="AB_hydrolase_fold"/>
</dbReference>
<proteinExistence type="predicted"/>
<dbReference type="SUPFAM" id="SSF53474">
    <property type="entry name" value="alpha/beta-Hydrolases"/>
    <property type="match status" value="1"/>
</dbReference>
<dbReference type="RefSeq" id="WP_179457901.1">
    <property type="nucleotide sequence ID" value="NZ_BAAAPX010000001.1"/>
</dbReference>
<dbReference type="PRINTS" id="PR00111">
    <property type="entry name" value="ABHYDROLASE"/>
</dbReference>
<gene>
    <name evidence="3" type="ORF">BJ963_003685</name>
</gene>
<organism evidence="3 4">
    <name type="scientific">Leifsonia soli</name>
    <dbReference type="NCBI Taxonomy" id="582665"/>
    <lineage>
        <taxon>Bacteria</taxon>
        <taxon>Bacillati</taxon>
        <taxon>Actinomycetota</taxon>
        <taxon>Actinomycetes</taxon>
        <taxon>Micrococcales</taxon>
        <taxon>Microbacteriaceae</taxon>
        <taxon>Leifsonia</taxon>
    </lineage>
</organism>
<dbReference type="Gene3D" id="3.40.50.1820">
    <property type="entry name" value="alpha/beta hydrolase"/>
    <property type="match status" value="1"/>
</dbReference>
<dbReference type="EMBL" id="JACCBJ010000001">
    <property type="protein sequence ID" value="NYD76166.1"/>
    <property type="molecule type" value="Genomic_DNA"/>
</dbReference>
<evidence type="ECO:0000256" key="1">
    <source>
        <dbReference type="ARBA" id="ARBA00022801"/>
    </source>
</evidence>
<comment type="caution">
    <text evidence="3">The sequence shown here is derived from an EMBL/GenBank/DDBJ whole genome shotgun (WGS) entry which is preliminary data.</text>
</comment>
<evidence type="ECO:0000259" key="2">
    <source>
        <dbReference type="Pfam" id="PF00561"/>
    </source>
</evidence>
<feature type="domain" description="AB hydrolase-1" evidence="2">
    <location>
        <begin position="29"/>
        <end position="131"/>
    </location>
</feature>
<evidence type="ECO:0000313" key="3">
    <source>
        <dbReference type="EMBL" id="NYD76166.1"/>
    </source>
</evidence>
<reference evidence="3 4" key="1">
    <citation type="submission" date="2020-07" db="EMBL/GenBank/DDBJ databases">
        <title>Sequencing the genomes of 1000 actinobacteria strains.</title>
        <authorList>
            <person name="Klenk H.-P."/>
        </authorList>
    </citation>
    <scope>NUCLEOTIDE SEQUENCE [LARGE SCALE GENOMIC DNA]</scope>
    <source>
        <strain evidence="3 4">DSM 23871</strain>
    </source>
</reference>
<sequence length="294" mass="31549">MATIDGFRYDTIPGSGGVPIHVAVGGSGPAVVLLHGFPQTHYMWREVAGRLSGDHTVIVPDLRGYGESGKPAEAGDDTYSKRTMGDDVVAVAAALGHERFGLIGHDRGALVGVRAALDHPDRVRYLGILDVLPTLDTWDVLHGVDAKIAWHLYLMAQPVGLPERMIAAVADDFFASFLDAWDTDGSTFPAEVRRHYIDSSVAAVPSIVADYRASAGIDLEMDRADRAAGSRLAMPVGVLSQDWGSQLGFDPRAIWGAWSDDLTYEPIGAGHFMAEEKPDDVARFIRSLAARAGS</sequence>
<dbReference type="AlphaFoldDB" id="A0A852T3C8"/>